<feature type="binding site" evidence="7">
    <location>
        <position position="61"/>
    </location>
    <ligand>
        <name>Zn(2+)</name>
        <dbReference type="ChEBI" id="CHEBI:29105"/>
        <label>2</label>
    </ligand>
</feature>
<evidence type="ECO:0000313" key="9">
    <source>
        <dbReference type="EMBL" id="SDW17140.1"/>
    </source>
</evidence>
<evidence type="ECO:0000256" key="1">
    <source>
        <dbReference type="ARBA" id="ARBA00001623"/>
    </source>
</evidence>
<keyword evidence="5 7" id="KW-0378">Hydrolase</keyword>
<feature type="binding site" evidence="7">
    <location>
        <position position="133"/>
    </location>
    <ligand>
        <name>Zn(2+)</name>
        <dbReference type="ChEBI" id="CHEBI:29105"/>
        <label>1</label>
    </ligand>
</feature>
<evidence type="ECO:0000256" key="7">
    <source>
        <dbReference type="HAMAP-Rule" id="MF_01374"/>
    </source>
</evidence>
<dbReference type="GO" id="GO:0046872">
    <property type="term" value="F:metal ion binding"/>
    <property type="evidence" value="ECO:0007669"/>
    <property type="project" value="UniProtKB-KW"/>
</dbReference>
<feature type="binding site" evidence="7">
    <location>
        <position position="171"/>
    </location>
    <ligand>
        <name>Zn(2+)</name>
        <dbReference type="ChEBI" id="CHEBI:29105"/>
        <label>2</label>
    </ligand>
</feature>
<dbReference type="STRING" id="356660.SAMN05444336_101312"/>
<dbReference type="RefSeq" id="WP_092679375.1">
    <property type="nucleotide sequence ID" value="NZ_FNMZ01000001.1"/>
</dbReference>
<dbReference type="UniPathway" id="UPA00619">
    <property type="reaction ID" value="UER00676"/>
</dbReference>
<dbReference type="GO" id="GO:0019243">
    <property type="term" value="P:methylglyoxal catabolic process to D-lactate via S-lactoyl-glutathione"/>
    <property type="evidence" value="ECO:0007669"/>
    <property type="project" value="UniProtKB-UniRule"/>
</dbReference>
<evidence type="ECO:0000256" key="2">
    <source>
        <dbReference type="ARBA" id="ARBA00004963"/>
    </source>
</evidence>
<dbReference type="InterPro" id="IPR001279">
    <property type="entry name" value="Metallo-B-lactamas"/>
</dbReference>
<dbReference type="InterPro" id="IPR036866">
    <property type="entry name" value="RibonucZ/Hydroxyglut_hydro"/>
</dbReference>
<evidence type="ECO:0000313" key="10">
    <source>
        <dbReference type="Proteomes" id="UP000199118"/>
    </source>
</evidence>
<organism evidence="9 10">
    <name type="scientific">Albimonas donghaensis</name>
    <dbReference type="NCBI Taxonomy" id="356660"/>
    <lineage>
        <taxon>Bacteria</taxon>
        <taxon>Pseudomonadati</taxon>
        <taxon>Pseudomonadota</taxon>
        <taxon>Alphaproteobacteria</taxon>
        <taxon>Rhodobacterales</taxon>
        <taxon>Paracoccaceae</taxon>
        <taxon>Albimonas</taxon>
    </lineage>
</organism>
<dbReference type="PIRSF" id="PIRSF005457">
    <property type="entry name" value="Glx"/>
    <property type="match status" value="1"/>
</dbReference>
<dbReference type="Gene3D" id="3.60.15.10">
    <property type="entry name" value="Ribonuclease Z/Hydroxyacylglutathione hydrolase-like"/>
    <property type="match status" value="1"/>
</dbReference>
<keyword evidence="10" id="KW-1185">Reference proteome</keyword>
<comment type="function">
    <text evidence="7">Thiolesterase that catalyzes the hydrolysis of S-D-lactoyl-glutathione to form glutathione and D-lactic acid.</text>
</comment>
<dbReference type="PANTHER" id="PTHR43705">
    <property type="entry name" value="HYDROXYACYLGLUTATHIONE HYDROLASE"/>
    <property type="match status" value="1"/>
</dbReference>
<protein>
    <recommendedName>
        <fullName evidence="7">Hydroxyacylglutathione hydrolase</fullName>
        <ecNumber evidence="7">3.1.2.6</ecNumber>
    </recommendedName>
    <alternativeName>
        <fullName evidence="7">Glyoxalase II</fullName>
        <shortName evidence="7">Glx II</shortName>
    </alternativeName>
</protein>
<evidence type="ECO:0000256" key="3">
    <source>
        <dbReference type="ARBA" id="ARBA00006759"/>
    </source>
</evidence>
<dbReference type="GO" id="GO:0004416">
    <property type="term" value="F:hydroxyacylglutathione hydrolase activity"/>
    <property type="evidence" value="ECO:0007669"/>
    <property type="project" value="UniProtKB-UniRule"/>
</dbReference>
<comment type="pathway">
    <text evidence="2 7">Secondary metabolite metabolism; methylglyoxal degradation; (R)-lactate from methylglyoxal: step 2/2.</text>
</comment>
<dbReference type="EMBL" id="FNMZ01000001">
    <property type="protein sequence ID" value="SDW17140.1"/>
    <property type="molecule type" value="Genomic_DNA"/>
</dbReference>
<dbReference type="Pfam" id="PF00753">
    <property type="entry name" value="Lactamase_B"/>
    <property type="match status" value="1"/>
</dbReference>
<dbReference type="CDD" id="cd07723">
    <property type="entry name" value="hydroxyacylglutathione_hydrolase_MBL-fold"/>
    <property type="match status" value="1"/>
</dbReference>
<proteinExistence type="inferred from homology"/>
<keyword evidence="4 7" id="KW-0479">Metal-binding</keyword>
<dbReference type="EC" id="3.1.2.6" evidence="7"/>
<dbReference type="SMART" id="SM00849">
    <property type="entry name" value="Lactamase_B"/>
    <property type="match status" value="1"/>
</dbReference>
<dbReference type="AlphaFoldDB" id="A0A1H2RDC2"/>
<dbReference type="OrthoDB" id="9802248at2"/>
<comment type="similarity">
    <text evidence="3 7">Belongs to the metallo-beta-lactamase superfamily. Glyoxalase II family.</text>
</comment>
<feature type="binding site" evidence="7">
    <location>
        <position position="133"/>
    </location>
    <ligand>
        <name>Zn(2+)</name>
        <dbReference type="ChEBI" id="CHEBI:29105"/>
        <label>2</label>
    </ligand>
</feature>
<feature type="binding site" evidence="7">
    <location>
        <position position="56"/>
    </location>
    <ligand>
        <name>Zn(2+)</name>
        <dbReference type="ChEBI" id="CHEBI:29105"/>
        <label>1</label>
    </ligand>
</feature>
<evidence type="ECO:0000259" key="8">
    <source>
        <dbReference type="SMART" id="SM00849"/>
    </source>
</evidence>
<keyword evidence="6 7" id="KW-0862">Zinc</keyword>
<dbReference type="InterPro" id="IPR017782">
    <property type="entry name" value="Hydroxyacylglutathione_Hdrlase"/>
</dbReference>
<comment type="cofactor">
    <cofactor evidence="7">
        <name>Zn(2+)</name>
        <dbReference type="ChEBI" id="CHEBI:29105"/>
    </cofactor>
    <text evidence="7">Binds 2 Zn(2+) ions per subunit.</text>
</comment>
<sequence>MPLEVTVIPCLDDNYGYLLHETTENVWAVVDVPDAAPLRAAIDAAGGKLDLILITHHHADHIQGVAELVEAYGAKTVGHGADAARLPALDVTVSEGDMVSVGAEQARIVDVSGHTIGHIAYCFEGAKKAFTADSLMALGCGRVFEGTYLQMWESLKKLLALSPETLVYSGHNYGAANGRFALSIEPGNEALQARIAGIAQADEAGTPIVPVLLAEELATNPFLRPDSREIQERLELVGADAGAIFAEIRKRKDNF</sequence>
<feature type="binding site" evidence="7">
    <location>
        <position position="60"/>
    </location>
    <ligand>
        <name>Zn(2+)</name>
        <dbReference type="ChEBI" id="CHEBI:29105"/>
        <label>2</label>
    </ligand>
</feature>
<comment type="catalytic activity">
    <reaction evidence="1 7">
        <text>an S-(2-hydroxyacyl)glutathione + H2O = a 2-hydroxy carboxylate + glutathione + H(+)</text>
        <dbReference type="Rhea" id="RHEA:21864"/>
        <dbReference type="ChEBI" id="CHEBI:15377"/>
        <dbReference type="ChEBI" id="CHEBI:15378"/>
        <dbReference type="ChEBI" id="CHEBI:57925"/>
        <dbReference type="ChEBI" id="CHEBI:58896"/>
        <dbReference type="ChEBI" id="CHEBI:71261"/>
        <dbReference type="EC" id="3.1.2.6"/>
    </reaction>
</comment>
<feature type="binding site" evidence="7">
    <location>
        <position position="58"/>
    </location>
    <ligand>
        <name>Zn(2+)</name>
        <dbReference type="ChEBI" id="CHEBI:29105"/>
        <label>1</label>
    </ligand>
</feature>
<evidence type="ECO:0000256" key="4">
    <source>
        <dbReference type="ARBA" id="ARBA00022723"/>
    </source>
</evidence>
<dbReference type="SUPFAM" id="SSF56281">
    <property type="entry name" value="Metallo-hydrolase/oxidoreductase"/>
    <property type="match status" value="1"/>
</dbReference>
<feature type="domain" description="Metallo-beta-lactamase" evidence="8">
    <location>
        <begin position="13"/>
        <end position="171"/>
    </location>
</feature>
<accession>A0A1H2RDC2</accession>
<feature type="binding site" evidence="7">
    <location>
        <position position="114"/>
    </location>
    <ligand>
        <name>Zn(2+)</name>
        <dbReference type="ChEBI" id="CHEBI:29105"/>
        <label>1</label>
    </ligand>
</feature>
<name>A0A1H2RDC2_9RHOB</name>
<reference evidence="9 10" key="1">
    <citation type="submission" date="2016-10" db="EMBL/GenBank/DDBJ databases">
        <authorList>
            <person name="de Groot N.N."/>
        </authorList>
    </citation>
    <scope>NUCLEOTIDE SEQUENCE [LARGE SCALE GENOMIC DNA]</scope>
    <source>
        <strain evidence="9 10">DSM 17890</strain>
    </source>
</reference>
<evidence type="ECO:0000256" key="6">
    <source>
        <dbReference type="ARBA" id="ARBA00022833"/>
    </source>
</evidence>
<dbReference type="InterPro" id="IPR035680">
    <property type="entry name" value="Clx_II_MBL"/>
</dbReference>
<dbReference type="InterPro" id="IPR050110">
    <property type="entry name" value="Glyoxalase_II_hydrolase"/>
</dbReference>
<dbReference type="PANTHER" id="PTHR43705:SF1">
    <property type="entry name" value="HYDROXYACYLGLUTATHIONE HYDROLASE GLOB"/>
    <property type="match status" value="1"/>
</dbReference>
<evidence type="ECO:0000256" key="5">
    <source>
        <dbReference type="ARBA" id="ARBA00022801"/>
    </source>
</evidence>
<dbReference type="Proteomes" id="UP000199118">
    <property type="component" value="Unassembled WGS sequence"/>
</dbReference>
<gene>
    <name evidence="7" type="primary">gloB</name>
    <name evidence="9" type="ORF">SAMN05444336_101312</name>
</gene>
<comment type="subunit">
    <text evidence="7">Monomer.</text>
</comment>
<dbReference type="InterPro" id="IPR032282">
    <property type="entry name" value="HAGH_C"/>
</dbReference>
<dbReference type="HAMAP" id="MF_01374">
    <property type="entry name" value="Glyoxalase_2"/>
    <property type="match status" value="1"/>
</dbReference>
<dbReference type="NCBIfam" id="TIGR03413">
    <property type="entry name" value="GSH_gloB"/>
    <property type="match status" value="1"/>
</dbReference>
<dbReference type="Pfam" id="PF16123">
    <property type="entry name" value="HAGH_C"/>
    <property type="match status" value="1"/>
</dbReference>